<dbReference type="PANTHER" id="PTHR30015:SF7">
    <property type="entry name" value="TYPE IV METHYL-DIRECTED RESTRICTION ENZYME ECOKMRR"/>
    <property type="match status" value="1"/>
</dbReference>
<name>A0ABY8T8K2_9HYPH</name>
<dbReference type="Gene3D" id="3.40.1350.10">
    <property type="match status" value="1"/>
</dbReference>
<keyword evidence="2" id="KW-0540">Nuclease</keyword>
<dbReference type="RefSeq" id="WP_284718608.1">
    <property type="nucleotide sequence ID" value="NZ_CP120365.1"/>
</dbReference>
<dbReference type="Proteomes" id="UP001233264">
    <property type="component" value="Chromosome"/>
</dbReference>
<keyword evidence="2" id="KW-0378">Hydrolase</keyword>
<dbReference type="Pfam" id="PF04471">
    <property type="entry name" value="Mrr_cat"/>
    <property type="match status" value="1"/>
</dbReference>
<dbReference type="GO" id="GO:0004519">
    <property type="term" value="F:endonuclease activity"/>
    <property type="evidence" value="ECO:0007669"/>
    <property type="project" value="UniProtKB-KW"/>
</dbReference>
<keyword evidence="2" id="KW-0255">Endonuclease</keyword>
<reference evidence="2 3" key="1">
    <citation type="submission" date="2023-03" db="EMBL/GenBank/DDBJ databases">
        <authorList>
            <person name="Menendez E."/>
            <person name="Kaur S."/>
            <person name="Flores-Felix J.D."/>
            <person name="diCenzo G.C."/>
            <person name="Peix A."/>
            <person name="Velazquez E."/>
        </authorList>
    </citation>
    <scope>NUCLEOTIDE SEQUENCE [LARGE SCALE GENOMIC DNA]</scope>
    <source>
        <strain evidence="2 3">CCBAU 71714</strain>
    </source>
</reference>
<organism evidence="2 3">
    <name type="scientific">Sinorhizobium kummerowiae</name>
    <dbReference type="NCBI Taxonomy" id="158892"/>
    <lineage>
        <taxon>Bacteria</taxon>
        <taxon>Pseudomonadati</taxon>
        <taxon>Pseudomonadota</taxon>
        <taxon>Alphaproteobacteria</taxon>
        <taxon>Hyphomicrobiales</taxon>
        <taxon>Rhizobiaceae</taxon>
        <taxon>Sinorhizobium/Ensifer group</taxon>
        <taxon>Sinorhizobium</taxon>
    </lineage>
</organism>
<accession>A0ABY8T8K2</accession>
<dbReference type="InterPro" id="IPR011335">
    <property type="entry name" value="Restrct_endonuc-II-like"/>
</dbReference>
<dbReference type="InterPro" id="IPR011856">
    <property type="entry name" value="tRNA_endonuc-like_dom_sf"/>
</dbReference>
<feature type="domain" description="Restriction endonuclease type IV Mrr" evidence="1">
    <location>
        <begin position="15"/>
        <end position="135"/>
    </location>
</feature>
<keyword evidence="3" id="KW-1185">Reference proteome</keyword>
<evidence type="ECO:0000313" key="2">
    <source>
        <dbReference type="EMBL" id="WHS94226.1"/>
    </source>
</evidence>
<sequence>MLAALRGELLERIVQNSPAFFEQLIVDLLVAMGYGGSHKNAAEQLGRSGDGGVDGVINEDRLGLDRIYVQAKRYGPGNQVGRPEVNAFVGSLVGLGATKGVFVTTSTFSQPAKDFVKHLAQRVILIDGIELADLLIEHNVGVRSYRVVEFKRLDEDFFAEE</sequence>
<dbReference type="SUPFAM" id="SSF52980">
    <property type="entry name" value="Restriction endonuclease-like"/>
    <property type="match status" value="1"/>
</dbReference>
<dbReference type="GO" id="GO:0016787">
    <property type="term" value="F:hydrolase activity"/>
    <property type="evidence" value="ECO:0007669"/>
    <property type="project" value="UniProtKB-KW"/>
</dbReference>
<protein>
    <submittedName>
        <fullName evidence="2">Restriction endonuclease</fullName>
        <ecNumber evidence="2">3.1.21.-</ecNumber>
    </submittedName>
</protein>
<dbReference type="InterPro" id="IPR007560">
    <property type="entry name" value="Restrct_endonuc_IV_Mrr"/>
</dbReference>
<dbReference type="InterPro" id="IPR052906">
    <property type="entry name" value="Type_IV_Methyl-Rstrct_Enzyme"/>
</dbReference>
<dbReference type="EMBL" id="CP120365">
    <property type="protein sequence ID" value="WHS94226.1"/>
    <property type="molecule type" value="Genomic_DNA"/>
</dbReference>
<proteinExistence type="predicted"/>
<evidence type="ECO:0000259" key="1">
    <source>
        <dbReference type="Pfam" id="PF04471"/>
    </source>
</evidence>
<gene>
    <name evidence="2" type="ORF">PZL22_001931</name>
</gene>
<dbReference type="EC" id="3.1.21.-" evidence="2"/>
<evidence type="ECO:0000313" key="3">
    <source>
        <dbReference type="Proteomes" id="UP001233264"/>
    </source>
</evidence>
<dbReference type="PANTHER" id="PTHR30015">
    <property type="entry name" value="MRR RESTRICTION SYSTEM PROTEIN"/>
    <property type="match status" value="1"/>
</dbReference>